<dbReference type="GO" id="GO:0006508">
    <property type="term" value="P:proteolysis"/>
    <property type="evidence" value="ECO:0007669"/>
    <property type="project" value="UniProtKB-KW"/>
</dbReference>
<evidence type="ECO:0000256" key="2">
    <source>
        <dbReference type="ARBA" id="ARBA00022723"/>
    </source>
</evidence>
<dbReference type="Pfam" id="PF14464">
    <property type="entry name" value="Prok-JAB"/>
    <property type="match status" value="1"/>
</dbReference>
<dbReference type="InterPro" id="IPR000594">
    <property type="entry name" value="ThiF_NAD_FAD-bd"/>
</dbReference>
<dbReference type="InterPro" id="IPR032865">
    <property type="entry name" value="Prok-E2_A"/>
</dbReference>
<keyword evidence="1" id="KW-0645">Protease</keyword>
<dbReference type="RefSeq" id="WP_092162921.1">
    <property type="nucleotide sequence ID" value="NZ_FNGA01000005.1"/>
</dbReference>
<dbReference type="Pfam" id="PF00899">
    <property type="entry name" value="ThiF"/>
    <property type="match status" value="1"/>
</dbReference>
<dbReference type="GO" id="GO:0008237">
    <property type="term" value="F:metallopeptidase activity"/>
    <property type="evidence" value="ECO:0007669"/>
    <property type="project" value="UniProtKB-KW"/>
</dbReference>
<evidence type="ECO:0000256" key="3">
    <source>
        <dbReference type="ARBA" id="ARBA00022801"/>
    </source>
</evidence>
<protein>
    <submittedName>
        <fullName evidence="8">Integrative and conjugative element protein, VC0181 family</fullName>
    </submittedName>
</protein>
<dbReference type="EMBL" id="FNGA01000005">
    <property type="protein sequence ID" value="SDL53739.1"/>
    <property type="molecule type" value="Genomic_DNA"/>
</dbReference>
<evidence type="ECO:0000256" key="4">
    <source>
        <dbReference type="ARBA" id="ARBA00022833"/>
    </source>
</evidence>
<evidence type="ECO:0000259" key="7">
    <source>
        <dbReference type="Pfam" id="PF14464"/>
    </source>
</evidence>
<evidence type="ECO:0000313" key="8">
    <source>
        <dbReference type="EMBL" id="SDL53739.1"/>
    </source>
</evidence>
<evidence type="ECO:0000256" key="1">
    <source>
        <dbReference type="ARBA" id="ARBA00022670"/>
    </source>
</evidence>
<keyword evidence="4" id="KW-0862">Zinc</keyword>
<keyword evidence="9" id="KW-1185">Reference proteome</keyword>
<evidence type="ECO:0000259" key="6">
    <source>
        <dbReference type="Pfam" id="PF00899"/>
    </source>
</evidence>
<dbReference type="InterPro" id="IPR028090">
    <property type="entry name" value="JAB_dom_prok"/>
</dbReference>
<feature type="domain" description="THIF-type NAD/FAD binding fold" evidence="6">
    <location>
        <begin position="368"/>
        <end position="479"/>
    </location>
</feature>
<dbReference type="GO" id="GO:0046872">
    <property type="term" value="F:metal ion binding"/>
    <property type="evidence" value="ECO:0007669"/>
    <property type="project" value="UniProtKB-KW"/>
</dbReference>
<dbReference type="Gene3D" id="3.40.50.720">
    <property type="entry name" value="NAD(P)-binding Rossmann-like Domain"/>
    <property type="match status" value="1"/>
</dbReference>
<dbReference type="Pfam" id="PF14457">
    <property type="entry name" value="Prok-E2_A"/>
    <property type="match status" value="1"/>
</dbReference>
<organism evidence="8 9">
    <name type="scientific">Maridesulfovibrio ferrireducens</name>
    <dbReference type="NCBI Taxonomy" id="246191"/>
    <lineage>
        <taxon>Bacteria</taxon>
        <taxon>Pseudomonadati</taxon>
        <taxon>Thermodesulfobacteriota</taxon>
        <taxon>Desulfovibrionia</taxon>
        <taxon>Desulfovibrionales</taxon>
        <taxon>Desulfovibrionaceae</taxon>
        <taxon>Maridesulfovibrio</taxon>
    </lineage>
</organism>
<accession>A0A1G9KVU5</accession>
<evidence type="ECO:0000256" key="5">
    <source>
        <dbReference type="ARBA" id="ARBA00023049"/>
    </source>
</evidence>
<dbReference type="Gene3D" id="3.40.140.10">
    <property type="entry name" value="Cytidine Deaminase, domain 2"/>
    <property type="match status" value="1"/>
</dbReference>
<dbReference type="Proteomes" id="UP000199053">
    <property type="component" value="Unassembled WGS sequence"/>
</dbReference>
<proteinExistence type="predicted"/>
<sequence>MSSSYIEYGSPIENPSIGELTLPAAQAIFTACESSSCYEIIELRKLEGEEGLVAEIIVADCTCREIPSRNDVGILIRERIALTLMADETKMPEVRMLRNEFPTILHCNYVKEGDPVSLCLYFEPWSTVRRVWTPQQFLQRVEWWLTSAAQNSLHRTDQPLEPLYFDSPQKFVIPPKDALKNGPLKLLPLTKNYYRSAYENDISIGISIDNNIIPITVYFPPVIHGEIESFPSNLGEINDQIEKRGPIFSTKLFDAIREHVQENIDEKYVTKNPSENCLLILIIPVARNEDSEAEKIDVSGFFLGTDLASLGESLGALDRMEDYTPNRYYAIDILGVVEHTNSWRDFEVSPVEIIQENSFEFAQQGSGLNSELANFQGTLVGVGALGSTIVNIWSKEAWGKWTLIDADVINPHNIIRHLATDQLIGVNKAEAVAHLVDNNYYNMYSETVNLNKNVLDLLKDESDNTLETSDLLVDASTTLEVPRELSKSEKCPRSVSIFLTPSGNASVLLLEDSERKVRLNNLESQYYRAILNFPWGAAHLKNHKGHLAVGLGCRDVSLVMSYEKITLHSAILSQQVRILRDQTQPKLKIWISDDENSAVQVHDIPISPVICCTCGNWEMLLDDYLVKELNKIRQEKLPNETGGIILGYADHILKQIFIVDICPAPIDSDEKTCSFVRGCHELTEVVDSASDRTANVVGYIGEWHSHPRNYTAKPSAADQILIDDLSNTMWKEGRPVLMLIVGENSITITVKEGDQKWTVEI</sequence>
<dbReference type="AlphaFoldDB" id="A0A1G9KVU5"/>
<gene>
    <name evidence="8" type="ORF">SAMN05660337_3231</name>
</gene>
<dbReference type="GO" id="GO:0008641">
    <property type="term" value="F:ubiquitin-like modifier activating enzyme activity"/>
    <property type="evidence" value="ECO:0007669"/>
    <property type="project" value="InterPro"/>
</dbReference>
<dbReference type="OrthoDB" id="9804286at2"/>
<evidence type="ECO:0000313" key="9">
    <source>
        <dbReference type="Proteomes" id="UP000199053"/>
    </source>
</evidence>
<keyword evidence="5" id="KW-0482">Metalloprotease</keyword>
<feature type="domain" description="JAB" evidence="7">
    <location>
        <begin position="627"/>
        <end position="743"/>
    </location>
</feature>
<reference evidence="9" key="1">
    <citation type="submission" date="2016-10" db="EMBL/GenBank/DDBJ databases">
        <authorList>
            <person name="Varghese N."/>
            <person name="Submissions S."/>
        </authorList>
    </citation>
    <scope>NUCLEOTIDE SEQUENCE [LARGE SCALE GENOMIC DNA]</scope>
    <source>
        <strain evidence="9">DSM 16995</strain>
    </source>
</reference>
<name>A0A1G9KVU5_9BACT</name>
<dbReference type="SUPFAM" id="SSF69572">
    <property type="entry name" value="Activating enzymes of the ubiquitin-like proteins"/>
    <property type="match status" value="1"/>
</dbReference>
<keyword evidence="2" id="KW-0479">Metal-binding</keyword>
<keyword evidence="3" id="KW-0378">Hydrolase</keyword>
<dbReference type="STRING" id="246191.SAMN05660337_3231"/>
<dbReference type="SUPFAM" id="SSF102712">
    <property type="entry name" value="JAB1/MPN domain"/>
    <property type="match status" value="1"/>
</dbReference>
<dbReference type="InterPro" id="IPR035985">
    <property type="entry name" value="Ubiquitin-activating_enz"/>
</dbReference>